<dbReference type="InterPro" id="IPR057125">
    <property type="entry name" value="NXF1/2/3/5-like_LRR"/>
</dbReference>
<evidence type="ECO:0000259" key="1">
    <source>
        <dbReference type="Pfam" id="PF24048"/>
    </source>
</evidence>
<accession>A0A091E7H1</accession>
<feature type="domain" description="NXF1/2/3/5-like leucine-rich repeat" evidence="1">
    <location>
        <begin position="1"/>
        <end position="107"/>
    </location>
</feature>
<proteinExistence type="predicted"/>
<dbReference type="Pfam" id="PF24048">
    <property type="entry name" value="LRR_NXF1-5"/>
    <property type="match status" value="1"/>
</dbReference>
<dbReference type="GO" id="GO:0005634">
    <property type="term" value="C:nucleus"/>
    <property type="evidence" value="ECO:0007669"/>
    <property type="project" value="TreeGrafter"/>
</dbReference>
<organism evidence="2 3">
    <name type="scientific">Fukomys damarensis</name>
    <name type="common">Damaraland mole rat</name>
    <name type="synonym">Cryptomys damarensis</name>
    <dbReference type="NCBI Taxonomy" id="885580"/>
    <lineage>
        <taxon>Eukaryota</taxon>
        <taxon>Metazoa</taxon>
        <taxon>Chordata</taxon>
        <taxon>Craniata</taxon>
        <taxon>Vertebrata</taxon>
        <taxon>Euteleostomi</taxon>
        <taxon>Mammalia</taxon>
        <taxon>Eutheria</taxon>
        <taxon>Euarchontoglires</taxon>
        <taxon>Glires</taxon>
        <taxon>Rodentia</taxon>
        <taxon>Hystricomorpha</taxon>
        <taxon>Bathyergidae</taxon>
        <taxon>Fukomys</taxon>
    </lineage>
</organism>
<dbReference type="GO" id="GO:0016973">
    <property type="term" value="P:poly(A)+ mRNA export from nucleus"/>
    <property type="evidence" value="ECO:0007669"/>
    <property type="project" value="TreeGrafter"/>
</dbReference>
<dbReference type="PROSITE" id="PS51450">
    <property type="entry name" value="LRR"/>
    <property type="match status" value="2"/>
</dbReference>
<dbReference type="InterPro" id="IPR001611">
    <property type="entry name" value="Leu-rich_rpt"/>
</dbReference>
<dbReference type="GO" id="GO:0003723">
    <property type="term" value="F:RNA binding"/>
    <property type="evidence" value="ECO:0007669"/>
    <property type="project" value="TreeGrafter"/>
</dbReference>
<dbReference type="PANTHER" id="PTHR10662">
    <property type="entry name" value="NUCLEAR RNA EXPORT FACTOR"/>
    <property type="match status" value="1"/>
</dbReference>
<sequence>MILNRRNCMFVTLQIIESNFPEVVIIPALTLPSEKLLSLNLQCNKLYKLDGLADIVGKAPHLKILNLSKNELNSIWELEKVKGLKLEELWIKGNPFCSKFPDKSDCVR</sequence>
<protein>
    <submittedName>
        <fullName evidence="2">Nuclear RNA export factor 2</fullName>
    </submittedName>
</protein>
<evidence type="ECO:0000313" key="2">
    <source>
        <dbReference type="EMBL" id="KFO38585.1"/>
    </source>
</evidence>
<keyword evidence="3" id="KW-1185">Reference proteome</keyword>
<reference evidence="2 3" key="1">
    <citation type="submission" date="2013-11" db="EMBL/GenBank/DDBJ databases">
        <title>The Damaraland mole rat (Fukomys damarensis) genome and evolution of African mole rats.</title>
        <authorList>
            <person name="Gladyshev V.N."/>
            <person name="Fang X."/>
        </authorList>
    </citation>
    <scope>NUCLEOTIDE SEQUENCE [LARGE SCALE GENOMIC DNA]</scope>
    <source>
        <tissue evidence="2">Liver</tissue>
    </source>
</reference>
<gene>
    <name evidence="2" type="ORF">H920_00010</name>
</gene>
<dbReference type="SUPFAM" id="SSF52058">
    <property type="entry name" value="L domain-like"/>
    <property type="match status" value="1"/>
</dbReference>
<dbReference type="EMBL" id="KN102195">
    <property type="protein sequence ID" value="KFO38585.1"/>
    <property type="molecule type" value="Genomic_DNA"/>
</dbReference>
<dbReference type="AlphaFoldDB" id="A0A091E7H1"/>
<dbReference type="InterPro" id="IPR030217">
    <property type="entry name" value="NXF_fam"/>
</dbReference>
<name>A0A091E7H1_FUKDA</name>
<evidence type="ECO:0000313" key="3">
    <source>
        <dbReference type="Proteomes" id="UP000028990"/>
    </source>
</evidence>
<dbReference type="InterPro" id="IPR032675">
    <property type="entry name" value="LRR_dom_sf"/>
</dbReference>
<dbReference type="Proteomes" id="UP000028990">
    <property type="component" value="Unassembled WGS sequence"/>
</dbReference>
<dbReference type="Gene3D" id="3.80.10.10">
    <property type="entry name" value="Ribonuclease Inhibitor"/>
    <property type="match status" value="1"/>
</dbReference>
<dbReference type="PANTHER" id="PTHR10662:SF15">
    <property type="entry name" value="NUCLEAR RNA EXPORT FACTOR 5"/>
    <property type="match status" value="1"/>
</dbReference>